<dbReference type="GO" id="GO:0043565">
    <property type="term" value="F:sequence-specific DNA binding"/>
    <property type="evidence" value="ECO:0007669"/>
    <property type="project" value="InterPro"/>
</dbReference>
<keyword evidence="3" id="KW-0804">Transcription</keyword>
<dbReference type="Proteomes" id="UP000295701">
    <property type="component" value="Unassembled WGS sequence"/>
</dbReference>
<dbReference type="PANTHER" id="PTHR30154:SF34">
    <property type="entry name" value="TRANSCRIPTIONAL REGULATOR AZLB"/>
    <property type="match status" value="1"/>
</dbReference>
<organism evidence="5 6">
    <name type="scientific">Palleronia sediminis</name>
    <dbReference type="NCBI Taxonomy" id="2547833"/>
    <lineage>
        <taxon>Bacteria</taxon>
        <taxon>Pseudomonadati</taxon>
        <taxon>Pseudomonadota</taxon>
        <taxon>Alphaproteobacteria</taxon>
        <taxon>Rhodobacterales</taxon>
        <taxon>Roseobacteraceae</taxon>
        <taxon>Palleronia</taxon>
    </lineage>
</organism>
<sequence>MALDSFDRRILRLVQHDARLTAQQLSAVVGLSPSACHRRLARLRESGAIHSEIAVIDPAAVGRAVSLIVMVTLEREQTDVISEFKRATLESVDISQCYYVTGSADFVMILTARSMEHYDVFVQNFLFANRNVRRFETHVVMDRVKVGFGVPIDDA</sequence>
<reference evidence="5 6" key="1">
    <citation type="submission" date="2019-03" db="EMBL/GenBank/DDBJ databases">
        <title>Primorskyibacter sp. SS33 isolated from sediments.</title>
        <authorList>
            <person name="Xunke S."/>
        </authorList>
    </citation>
    <scope>NUCLEOTIDE SEQUENCE [LARGE SCALE GENOMIC DNA]</scope>
    <source>
        <strain evidence="5 6">SS33</strain>
    </source>
</reference>
<comment type="caution">
    <text evidence="5">The sequence shown here is derived from an EMBL/GenBank/DDBJ whole genome shotgun (WGS) entry which is preliminary data.</text>
</comment>
<dbReference type="InterPro" id="IPR036388">
    <property type="entry name" value="WH-like_DNA-bd_sf"/>
</dbReference>
<dbReference type="GO" id="GO:0006355">
    <property type="term" value="P:regulation of DNA-templated transcription"/>
    <property type="evidence" value="ECO:0007669"/>
    <property type="project" value="UniProtKB-ARBA"/>
</dbReference>
<dbReference type="InterPro" id="IPR019888">
    <property type="entry name" value="Tscrpt_reg_AsnC-like"/>
</dbReference>
<dbReference type="RefSeq" id="WP_133396468.1">
    <property type="nucleotide sequence ID" value="NZ_SNAA01000006.1"/>
</dbReference>
<dbReference type="GO" id="GO:0043200">
    <property type="term" value="P:response to amino acid"/>
    <property type="evidence" value="ECO:0007669"/>
    <property type="project" value="TreeGrafter"/>
</dbReference>
<dbReference type="Gene3D" id="1.10.10.10">
    <property type="entry name" value="Winged helix-like DNA-binding domain superfamily/Winged helix DNA-binding domain"/>
    <property type="match status" value="1"/>
</dbReference>
<dbReference type="SMART" id="SM00344">
    <property type="entry name" value="HTH_ASNC"/>
    <property type="match status" value="1"/>
</dbReference>
<dbReference type="EMBL" id="SNAA01000006">
    <property type="protein sequence ID" value="TDL81190.1"/>
    <property type="molecule type" value="Genomic_DNA"/>
</dbReference>
<dbReference type="PANTHER" id="PTHR30154">
    <property type="entry name" value="LEUCINE-RESPONSIVE REGULATORY PROTEIN"/>
    <property type="match status" value="1"/>
</dbReference>
<evidence type="ECO:0000259" key="4">
    <source>
        <dbReference type="PROSITE" id="PS50956"/>
    </source>
</evidence>
<feature type="domain" description="HTH asnC-type" evidence="4">
    <location>
        <begin position="3"/>
        <end position="64"/>
    </location>
</feature>
<dbReference type="CDD" id="cd00090">
    <property type="entry name" value="HTH_ARSR"/>
    <property type="match status" value="1"/>
</dbReference>
<dbReference type="InterPro" id="IPR011991">
    <property type="entry name" value="ArsR-like_HTH"/>
</dbReference>
<protein>
    <submittedName>
        <fullName evidence="5">Lrp/AsnC family transcriptional regulator</fullName>
    </submittedName>
</protein>
<keyword evidence="2" id="KW-0238">DNA-binding</keyword>
<dbReference type="OrthoDB" id="7856348at2"/>
<gene>
    <name evidence="5" type="ORF">E2L08_07595</name>
</gene>
<keyword evidence="1" id="KW-0805">Transcription regulation</keyword>
<dbReference type="SUPFAM" id="SSF54909">
    <property type="entry name" value="Dimeric alpha+beta barrel"/>
    <property type="match status" value="1"/>
</dbReference>
<dbReference type="InterPro" id="IPR019885">
    <property type="entry name" value="Tscrpt_reg_HTH_AsnC-type_CS"/>
</dbReference>
<dbReference type="Pfam" id="PF01037">
    <property type="entry name" value="AsnC_trans_reg"/>
    <property type="match status" value="1"/>
</dbReference>
<dbReference type="AlphaFoldDB" id="A0A4R6ABI9"/>
<dbReference type="GO" id="GO:0005829">
    <property type="term" value="C:cytosol"/>
    <property type="evidence" value="ECO:0007669"/>
    <property type="project" value="TreeGrafter"/>
</dbReference>
<dbReference type="InterPro" id="IPR019887">
    <property type="entry name" value="Tscrpt_reg_AsnC/Lrp_C"/>
</dbReference>
<evidence type="ECO:0000256" key="1">
    <source>
        <dbReference type="ARBA" id="ARBA00023015"/>
    </source>
</evidence>
<dbReference type="SUPFAM" id="SSF46785">
    <property type="entry name" value="Winged helix' DNA-binding domain"/>
    <property type="match status" value="1"/>
</dbReference>
<dbReference type="Pfam" id="PF13404">
    <property type="entry name" value="HTH_AsnC-type"/>
    <property type="match status" value="1"/>
</dbReference>
<dbReference type="PROSITE" id="PS00519">
    <property type="entry name" value="HTH_ASNC_1"/>
    <property type="match status" value="1"/>
</dbReference>
<name>A0A4R6ABI9_9RHOB</name>
<evidence type="ECO:0000313" key="6">
    <source>
        <dbReference type="Proteomes" id="UP000295701"/>
    </source>
</evidence>
<evidence type="ECO:0000256" key="2">
    <source>
        <dbReference type="ARBA" id="ARBA00023125"/>
    </source>
</evidence>
<accession>A0A4R6ABI9</accession>
<dbReference type="InterPro" id="IPR011008">
    <property type="entry name" value="Dimeric_a/b-barrel"/>
</dbReference>
<evidence type="ECO:0000313" key="5">
    <source>
        <dbReference type="EMBL" id="TDL81190.1"/>
    </source>
</evidence>
<dbReference type="PROSITE" id="PS50956">
    <property type="entry name" value="HTH_ASNC_2"/>
    <property type="match status" value="1"/>
</dbReference>
<dbReference type="InterPro" id="IPR036390">
    <property type="entry name" value="WH_DNA-bd_sf"/>
</dbReference>
<evidence type="ECO:0000256" key="3">
    <source>
        <dbReference type="ARBA" id="ARBA00023163"/>
    </source>
</evidence>
<keyword evidence="6" id="KW-1185">Reference proteome</keyword>
<dbReference type="InterPro" id="IPR000485">
    <property type="entry name" value="AsnC-type_HTH_dom"/>
</dbReference>
<dbReference type="PRINTS" id="PR00033">
    <property type="entry name" value="HTHASNC"/>
</dbReference>
<dbReference type="Gene3D" id="3.30.70.920">
    <property type="match status" value="1"/>
</dbReference>
<proteinExistence type="predicted"/>